<evidence type="ECO:0000256" key="1">
    <source>
        <dbReference type="ARBA" id="ARBA00007374"/>
    </source>
</evidence>
<dbReference type="GO" id="GO:0005737">
    <property type="term" value="C:cytoplasm"/>
    <property type="evidence" value="ECO:0007669"/>
    <property type="project" value="TreeGrafter"/>
</dbReference>
<dbReference type="PANTHER" id="PTHR12400:SF21">
    <property type="entry name" value="KINASE"/>
    <property type="match status" value="1"/>
</dbReference>
<dbReference type="GO" id="GO:0005634">
    <property type="term" value="C:nucleus"/>
    <property type="evidence" value="ECO:0007669"/>
    <property type="project" value="TreeGrafter"/>
</dbReference>
<dbReference type="SUPFAM" id="SSF56104">
    <property type="entry name" value="SAICAR synthase-like"/>
    <property type="match status" value="1"/>
</dbReference>
<dbReference type="Pfam" id="PF03770">
    <property type="entry name" value="IPK"/>
    <property type="match status" value="1"/>
</dbReference>
<dbReference type="AlphaFoldDB" id="A0A0G4EP87"/>
<feature type="region of interest" description="Disordered" evidence="5">
    <location>
        <begin position="120"/>
        <end position="139"/>
    </location>
</feature>
<proteinExistence type="inferred from homology"/>
<feature type="compositionally biased region" description="Low complexity" evidence="5">
    <location>
        <begin position="397"/>
        <end position="411"/>
    </location>
</feature>
<dbReference type="InParanoid" id="A0A0G4EP87"/>
<dbReference type="Proteomes" id="UP000041254">
    <property type="component" value="Unassembled WGS sequence"/>
</dbReference>
<dbReference type="PANTHER" id="PTHR12400">
    <property type="entry name" value="INOSITOL POLYPHOSPHATE KINASE"/>
    <property type="match status" value="1"/>
</dbReference>
<feature type="compositionally biased region" description="Polar residues" evidence="5">
    <location>
        <begin position="335"/>
        <end position="351"/>
    </location>
</feature>
<evidence type="ECO:0000256" key="4">
    <source>
        <dbReference type="RuleBase" id="RU363090"/>
    </source>
</evidence>
<evidence type="ECO:0000256" key="2">
    <source>
        <dbReference type="ARBA" id="ARBA00022679"/>
    </source>
</evidence>
<dbReference type="EMBL" id="CDMY01000275">
    <property type="protein sequence ID" value="CEL98647.1"/>
    <property type="molecule type" value="Genomic_DNA"/>
</dbReference>
<organism evidence="6 7">
    <name type="scientific">Vitrella brassicaformis (strain CCMP3155)</name>
    <dbReference type="NCBI Taxonomy" id="1169540"/>
    <lineage>
        <taxon>Eukaryota</taxon>
        <taxon>Sar</taxon>
        <taxon>Alveolata</taxon>
        <taxon>Colpodellida</taxon>
        <taxon>Vitrellaceae</taxon>
        <taxon>Vitrella</taxon>
    </lineage>
</organism>
<evidence type="ECO:0000256" key="5">
    <source>
        <dbReference type="SAM" id="MobiDB-lite"/>
    </source>
</evidence>
<feature type="compositionally biased region" description="Acidic residues" evidence="5">
    <location>
        <begin position="433"/>
        <end position="447"/>
    </location>
</feature>
<feature type="compositionally biased region" description="Low complexity" evidence="5">
    <location>
        <begin position="643"/>
        <end position="657"/>
    </location>
</feature>
<feature type="region of interest" description="Disordered" evidence="5">
    <location>
        <begin position="324"/>
        <end position="451"/>
    </location>
</feature>
<keyword evidence="3 4" id="KW-0418">Kinase</keyword>
<feature type="region of interest" description="Disordered" evidence="5">
    <location>
        <begin position="465"/>
        <end position="615"/>
    </location>
</feature>
<feature type="compositionally biased region" description="Polar residues" evidence="5">
    <location>
        <begin position="681"/>
        <end position="690"/>
    </location>
</feature>
<keyword evidence="2 4" id="KW-0808">Transferase</keyword>
<reference evidence="6 7" key="1">
    <citation type="submission" date="2014-11" db="EMBL/GenBank/DDBJ databases">
        <authorList>
            <person name="Zhu J."/>
            <person name="Qi W."/>
            <person name="Song R."/>
        </authorList>
    </citation>
    <scope>NUCLEOTIDE SEQUENCE [LARGE SCALE GENOMIC DNA]</scope>
</reference>
<dbReference type="Gene3D" id="3.30.470.160">
    <property type="entry name" value="Inositol polyphosphate kinase"/>
    <property type="match status" value="1"/>
</dbReference>
<dbReference type="GO" id="GO:0000828">
    <property type="term" value="F:inositol hexakisphosphate kinase activity"/>
    <property type="evidence" value="ECO:0007669"/>
    <property type="project" value="TreeGrafter"/>
</dbReference>
<comment type="similarity">
    <text evidence="1 4">Belongs to the inositol phosphokinase (IPK) family.</text>
</comment>
<dbReference type="OrthoDB" id="334010at2759"/>
<name>A0A0G4EP87_VITBC</name>
<evidence type="ECO:0000313" key="7">
    <source>
        <dbReference type="Proteomes" id="UP000041254"/>
    </source>
</evidence>
<keyword evidence="7" id="KW-1185">Reference proteome</keyword>
<gene>
    <name evidence="6" type="ORF">Vbra_2763</name>
</gene>
<evidence type="ECO:0000313" key="6">
    <source>
        <dbReference type="EMBL" id="CEL98647.1"/>
    </source>
</evidence>
<protein>
    <recommendedName>
        <fullName evidence="4">Kinase</fullName>
        <ecNumber evidence="4">2.7.-.-</ecNumber>
    </recommendedName>
</protein>
<feature type="region of interest" description="Disordered" evidence="5">
    <location>
        <begin position="806"/>
        <end position="835"/>
    </location>
</feature>
<evidence type="ECO:0000256" key="3">
    <source>
        <dbReference type="ARBA" id="ARBA00022777"/>
    </source>
</evidence>
<dbReference type="VEuPathDB" id="CryptoDB:Vbra_2763"/>
<dbReference type="STRING" id="1169540.A0A0G4EP87"/>
<sequence length="835" mass="90917">MRLVLPTDVEPYRHQVGGHSRLIKPKSSCKIYKPWSENESRFYEKLSALGSSSMESGPLQILKKFVPKYYGSVEVTAAITPPVTDMMDGPMQPEQSRHIILEDLVDGFIKPCVLDIKMGKRQRKMGSSPDKEKRQLEKSLSTTSGALGFRLCGCQYYDRKSDSLCFLDKYWGRRVTKDKVQAALQLGFWNGSELYTDLFPPLLEKLQLLQQCVTELRHYRFWSSSLLIVYDGGLDNPREMVKSLDVRMIDFANTIFLSDNPTPDEEYVFGLRNLSTAFQTIWSSASSAPGKAAVCPPSAIAPSLPPLPHAASRKNPRLPETIAEETKPSEEAGNAPTSPLSPEGRTTSPSREWTPRPSPDLMSPVESPLQDISKPEEAMEVEGETAQHNGIRWLDGSAPSSAAAATAPAASDQDMAMVGEQSAVDAAVSHEQGDEEADEVLSSDTSDEEHKAFRIRRHSLLVKEVPSPLSSEFQRQRADSHPRVTHKISWKRPEEPTDDDVLSQAKTDSDRRRQHRGDTLPPSIGNQGDAAEEDDSAVPALVSPPLPPLPSGALSVPVILQRRPQKSDSGSKKGSGSRSAYRRSPTSPVDIAMGTEGRVYMVEPSGPPHPHDYVVDVSSQRGLVPLIVAATEEGNKGERRRQQQAATIAQQTRPAAPVGQPVFRSLSDGNAAYHDGKLTDTGASSPSRDSQVPLLVAQSAVSLPDAALPDLPDGMRLLKRGSLPLYSRGMSVLVTPTYSDGLGDRTAVSGDESSTHLDVAREGPRWSYMRRSLSAPLIDRGPCGGEAQPRGARAHLAFAHVRQNEFVSGEESDGEASPDVSPTAREATAVEGSSF</sequence>
<dbReference type="EC" id="2.7.-.-" evidence="4"/>
<feature type="region of interest" description="Disordered" evidence="5">
    <location>
        <begin position="633"/>
        <end position="690"/>
    </location>
</feature>
<dbReference type="InterPro" id="IPR005522">
    <property type="entry name" value="IPK"/>
</dbReference>
<accession>A0A0G4EP87</accession>
<dbReference type="InterPro" id="IPR038286">
    <property type="entry name" value="IPK_sf"/>
</dbReference>
<dbReference type="GO" id="GO:0046854">
    <property type="term" value="P:phosphatidylinositol phosphate biosynthetic process"/>
    <property type="evidence" value="ECO:0007669"/>
    <property type="project" value="TreeGrafter"/>
</dbReference>
<dbReference type="GO" id="GO:0032958">
    <property type="term" value="P:inositol phosphate biosynthetic process"/>
    <property type="evidence" value="ECO:0007669"/>
    <property type="project" value="InterPro"/>
</dbReference>
<feature type="compositionally biased region" description="Low complexity" evidence="5">
    <location>
        <begin position="572"/>
        <end position="584"/>
    </location>
</feature>